<evidence type="ECO:0000256" key="1">
    <source>
        <dbReference type="SAM" id="SignalP"/>
    </source>
</evidence>
<dbReference type="RefSeq" id="WP_229385756.1">
    <property type="nucleotide sequence ID" value="NZ_JAGTTN010000007.1"/>
</dbReference>
<reference evidence="2" key="1">
    <citation type="submission" date="2021-04" db="EMBL/GenBank/DDBJ databases">
        <title>Microbacterium tenobrionis sp. nov. and Microbacterium allomyrinae sp. nov., isolated from larvae of Tenobrio molitor and Allomyrina dichotoma, respectively.</title>
        <authorList>
            <person name="Lee S.D."/>
        </authorList>
    </citation>
    <scope>NUCLEOTIDE SEQUENCE</scope>
    <source>
        <strain evidence="2">BWT-G7</strain>
    </source>
</reference>
<comment type="caution">
    <text evidence="2">The sequence shown here is derived from an EMBL/GenBank/DDBJ whole genome shotgun (WGS) entry which is preliminary data.</text>
</comment>
<keyword evidence="1" id="KW-0732">Signal</keyword>
<evidence type="ECO:0000313" key="2">
    <source>
        <dbReference type="EMBL" id="MCC2033749.1"/>
    </source>
</evidence>
<dbReference type="PROSITE" id="PS51257">
    <property type="entry name" value="PROKAR_LIPOPROTEIN"/>
    <property type="match status" value="1"/>
</dbReference>
<keyword evidence="3" id="KW-1185">Reference proteome</keyword>
<name>A0A9X1S409_9MICO</name>
<protein>
    <recommendedName>
        <fullName evidence="4">DUF3558 domain-containing protein</fullName>
    </recommendedName>
</protein>
<proteinExistence type="predicted"/>
<feature type="chain" id="PRO_5040960822" description="DUF3558 domain-containing protein" evidence="1">
    <location>
        <begin position="25"/>
        <end position="188"/>
    </location>
</feature>
<evidence type="ECO:0000313" key="3">
    <source>
        <dbReference type="Proteomes" id="UP001139354"/>
    </source>
</evidence>
<dbReference type="EMBL" id="JAGTTN010000007">
    <property type="protein sequence ID" value="MCC2033749.1"/>
    <property type="molecule type" value="Genomic_DNA"/>
</dbReference>
<dbReference type="Proteomes" id="UP001139354">
    <property type="component" value="Unassembled WGS sequence"/>
</dbReference>
<accession>A0A9X1S409</accession>
<sequence length="188" mass="18735">MKASPLRRVTVVVIAAAACGFALAGCAASSTPVEASEFTPPVTEEGAALLAAFDDCSVVAEALGASLEGYAIEVDSIDATGGFCDWRSEASPGQTIGVQIAPQPNNDLPDASSIEASGGVIVANEQLTASGGVLYRIPSEVQGAFSATGLLPGASVSIAAAGFEVTPETEEQLTAAVVEILGHTPASQ</sequence>
<feature type="signal peptide" evidence="1">
    <location>
        <begin position="1"/>
        <end position="24"/>
    </location>
</feature>
<organism evidence="2 3">
    <name type="scientific">Microbacterium allomyrinae</name>
    <dbReference type="NCBI Taxonomy" id="2830666"/>
    <lineage>
        <taxon>Bacteria</taxon>
        <taxon>Bacillati</taxon>
        <taxon>Actinomycetota</taxon>
        <taxon>Actinomycetes</taxon>
        <taxon>Micrococcales</taxon>
        <taxon>Microbacteriaceae</taxon>
        <taxon>Microbacterium</taxon>
    </lineage>
</organism>
<evidence type="ECO:0008006" key="4">
    <source>
        <dbReference type="Google" id="ProtNLM"/>
    </source>
</evidence>
<dbReference type="AlphaFoldDB" id="A0A9X1S409"/>
<gene>
    <name evidence="2" type="ORF">KEC57_16310</name>
</gene>